<dbReference type="CDD" id="cd04600">
    <property type="entry name" value="CBS_pair_HPP_assoc"/>
    <property type="match status" value="1"/>
</dbReference>
<evidence type="ECO:0000256" key="1">
    <source>
        <dbReference type="ARBA" id="ARBA00023122"/>
    </source>
</evidence>
<dbReference type="SUPFAM" id="SSF54631">
    <property type="entry name" value="CBS-domain pair"/>
    <property type="match status" value="1"/>
</dbReference>
<reference evidence="5 6" key="1">
    <citation type="journal article" date="2009" name="J. Bacteriol.">
        <title>Genome sequence of Azotobacter vinelandii, an obligate aerobe specialized to support diverse anaerobic metabolic processes.</title>
        <authorList>
            <person name="Setubal J.C."/>
            <person name="dos Santos P."/>
            <person name="Goldman B.S."/>
            <person name="Ertesvag H."/>
            <person name="Espin G."/>
            <person name="Rubio L.M."/>
            <person name="Valla S."/>
            <person name="Almeida N.F."/>
            <person name="Balasubramanian D."/>
            <person name="Cromes L."/>
            <person name="Curatti L."/>
            <person name="Du Z."/>
            <person name="Godsy E."/>
            <person name="Goodner B."/>
            <person name="Hellner-Burris K."/>
            <person name="Hernandez J.A."/>
            <person name="Houmiel K."/>
            <person name="Imperial J."/>
            <person name="Kennedy C."/>
            <person name="Larson T.J."/>
            <person name="Latreille P."/>
            <person name="Ligon L.S."/>
            <person name="Lu J."/>
            <person name="Maerk M."/>
            <person name="Miller N.M."/>
            <person name="Norton S."/>
            <person name="O'Carroll I.P."/>
            <person name="Paulsen I."/>
            <person name="Raulfs E.C."/>
            <person name="Roemer R."/>
            <person name="Rosser J."/>
            <person name="Segura D."/>
            <person name="Slater S."/>
            <person name="Stricklin S.L."/>
            <person name="Studholme D.J."/>
            <person name="Sun J."/>
            <person name="Viana C.J."/>
            <person name="Wallin E."/>
            <person name="Wang B."/>
            <person name="Wheeler C."/>
            <person name="Zhu H."/>
            <person name="Dean D.R."/>
            <person name="Dixon R."/>
            <person name="Wood D."/>
        </authorList>
    </citation>
    <scope>NUCLEOTIDE SEQUENCE [LARGE SCALE GENOMIC DNA]</scope>
    <source>
        <strain evidence="6">DJ / ATCC BAA-1303</strain>
    </source>
</reference>
<feature type="region of interest" description="Disordered" evidence="3">
    <location>
        <begin position="168"/>
        <end position="193"/>
    </location>
</feature>
<dbReference type="OrthoDB" id="9811720at2"/>
<dbReference type="PANTHER" id="PTHR43080:SF29">
    <property type="entry name" value="OS02G0818000 PROTEIN"/>
    <property type="match status" value="1"/>
</dbReference>
<evidence type="ECO:0000256" key="3">
    <source>
        <dbReference type="SAM" id="MobiDB-lite"/>
    </source>
</evidence>
<dbReference type="Pfam" id="PF04982">
    <property type="entry name" value="TM_HPP"/>
    <property type="match status" value="1"/>
</dbReference>
<organism evidence="5 6">
    <name type="scientific">Azotobacter vinelandii (strain DJ / ATCC BAA-1303)</name>
    <dbReference type="NCBI Taxonomy" id="322710"/>
    <lineage>
        <taxon>Bacteria</taxon>
        <taxon>Pseudomonadati</taxon>
        <taxon>Pseudomonadota</taxon>
        <taxon>Gammaproteobacteria</taxon>
        <taxon>Pseudomonadales</taxon>
        <taxon>Pseudomonadaceae</taxon>
        <taxon>Azotobacter</taxon>
    </lineage>
</organism>
<accession>C1DMB9</accession>
<dbReference type="InterPro" id="IPR051257">
    <property type="entry name" value="Diverse_CBS-Domain"/>
</dbReference>
<dbReference type="EnsemblBacteria" id="ACO81196">
    <property type="protein sequence ID" value="ACO81196"/>
    <property type="gene ID" value="Avin_51100"/>
</dbReference>
<dbReference type="InterPro" id="IPR000644">
    <property type="entry name" value="CBS_dom"/>
</dbReference>
<proteinExistence type="predicted"/>
<protein>
    <submittedName>
        <fullName evidence="5">HPP domain and CBS domain pair-containing protein</fullName>
    </submittedName>
</protein>
<dbReference type="PROSITE" id="PS51371">
    <property type="entry name" value="CBS"/>
    <property type="match status" value="2"/>
</dbReference>
<evidence type="ECO:0000259" key="4">
    <source>
        <dbReference type="PROSITE" id="PS51371"/>
    </source>
</evidence>
<dbReference type="InterPro" id="IPR046342">
    <property type="entry name" value="CBS_dom_sf"/>
</dbReference>
<dbReference type="GeneID" id="88187943"/>
<dbReference type="Gene3D" id="3.90.1280.20">
    <property type="match status" value="1"/>
</dbReference>
<dbReference type="KEGG" id="avn:Avin_51100"/>
<dbReference type="Pfam" id="PF00571">
    <property type="entry name" value="CBS"/>
    <property type="match status" value="2"/>
</dbReference>
<dbReference type="Proteomes" id="UP000002424">
    <property type="component" value="Chromosome"/>
</dbReference>
<feature type="domain" description="CBS" evidence="4">
    <location>
        <begin position="242"/>
        <end position="301"/>
    </location>
</feature>
<dbReference type="SMART" id="SM00116">
    <property type="entry name" value="CBS"/>
    <property type="match status" value="2"/>
</dbReference>
<dbReference type="HOGENOM" id="CLU_040397_1_1_6"/>
<dbReference type="STRING" id="322710.Avin_51100"/>
<dbReference type="InterPro" id="IPR058581">
    <property type="entry name" value="TM_HPP"/>
</dbReference>
<evidence type="ECO:0000313" key="6">
    <source>
        <dbReference type="Proteomes" id="UP000002424"/>
    </source>
</evidence>
<dbReference type="RefSeq" id="WP_012703549.1">
    <property type="nucleotide sequence ID" value="NC_012560.1"/>
</dbReference>
<dbReference type="AlphaFoldDB" id="C1DMB9"/>
<keyword evidence="1 2" id="KW-0129">CBS domain</keyword>
<dbReference type="eggNOG" id="COG3448">
    <property type="taxonomic scope" value="Bacteria"/>
</dbReference>
<sequence>MPDKTFSRLKTLLPALPLAAPREWLRSAAGICLVVAATLAGDLWLFDADLVLHLAPPIAASSVLLLAASSSPFARPWPILAGNLLSASIGILLGSSGLAPVPAAGLGAALALTGMFGLRCLHPPSCALALAVIFNWPELAPQGPAVLLPVAFNSLMLLGLARGFNRLTRPPRDEPPRENPHQTRDPLPTERLEPRRAALDAALEDFGEYLDITREDLERLVRLLERNGFRHSLGQVVAADIMSRDLRWATPETSFEDAWKLLRDHRLQQLPVIDGASRRLLGIVERGDLLERSRPGFAWPAFGRPARSGIGSAMGAPTVVAHRDTHLAELVLPLSEQGLHCLPVVDDDARLVGLVTQTDLIAALYRLWLKQLPA</sequence>
<dbReference type="PANTHER" id="PTHR43080">
    <property type="entry name" value="CBS DOMAIN-CONTAINING PROTEIN CBSX3, MITOCHONDRIAL"/>
    <property type="match status" value="1"/>
</dbReference>
<keyword evidence="6" id="KW-1185">Reference proteome</keyword>
<feature type="compositionally biased region" description="Basic and acidic residues" evidence="3">
    <location>
        <begin position="170"/>
        <end position="193"/>
    </location>
</feature>
<name>C1DMB9_AZOVD</name>
<feature type="domain" description="CBS" evidence="4">
    <location>
        <begin position="314"/>
        <end position="374"/>
    </location>
</feature>
<dbReference type="EMBL" id="CP001157">
    <property type="protein sequence ID" value="ACO81196.1"/>
    <property type="molecule type" value="Genomic_DNA"/>
</dbReference>
<evidence type="ECO:0000256" key="2">
    <source>
        <dbReference type="PROSITE-ProRule" id="PRU00703"/>
    </source>
</evidence>
<gene>
    <name evidence="5" type="ordered locus">Avin_51100</name>
</gene>
<dbReference type="Gene3D" id="3.10.580.10">
    <property type="entry name" value="CBS-domain"/>
    <property type="match status" value="1"/>
</dbReference>
<evidence type="ECO:0000313" key="5">
    <source>
        <dbReference type="EMBL" id="ACO81196.1"/>
    </source>
</evidence>